<keyword evidence="1" id="KW-1133">Transmembrane helix</keyword>
<dbReference type="Proteomes" id="UP000287872">
    <property type="component" value="Unassembled WGS sequence"/>
</dbReference>
<evidence type="ECO:0000313" key="2">
    <source>
        <dbReference type="EMBL" id="GCD12383.1"/>
    </source>
</evidence>
<sequence>MGILQEFMEEKMRRLNNRNLYAIVIILIVIISCISVVSYNQYKKINRYEDALQNPLSSALSNLGIGMNEDTYKILTNAINNKYINKMDACFIGDAFYQTSISSQQLFGMALPVSGYNESFNNQTSVISRDFSEYVRSIIPRQESLAYSKNDASILIRLTDDKIIKFEKMKEITNNWLKILKIYIPSSRTIVLVKDNRWINLVNGFSDYANKLKWKPGDMLTNK</sequence>
<dbReference type="RefSeq" id="WP_125005034.1">
    <property type="nucleotide sequence ID" value="NZ_BHYK01000032.1"/>
</dbReference>
<evidence type="ECO:0000313" key="3">
    <source>
        <dbReference type="Proteomes" id="UP000287872"/>
    </source>
</evidence>
<keyword evidence="1" id="KW-0812">Transmembrane</keyword>
<feature type="transmembrane region" description="Helical" evidence="1">
    <location>
        <begin position="20"/>
        <end position="39"/>
    </location>
</feature>
<comment type="caution">
    <text evidence="2">The sequence shown here is derived from an EMBL/GenBank/DDBJ whole genome shotgun (WGS) entry which is preliminary data.</text>
</comment>
<gene>
    <name evidence="2" type="ORF">Ctaglu_40060</name>
</gene>
<protein>
    <submittedName>
        <fullName evidence="2">Uncharacterized protein</fullName>
    </submittedName>
</protein>
<dbReference type="EMBL" id="BHYK01000032">
    <property type="protein sequence ID" value="GCD12383.1"/>
    <property type="molecule type" value="Genomic_DNA"/>
</dbReference>
<reference evidence="2 3" key="1">
    <citation type="submission" date="2018-11" db="EMBL/GenBank/DDBJ databases">
        <title>Genome sequencing and assembly of Clostridium tagluense strain A121.</title>
        <authorList>
            <person name="Murakami T."/>
            <person name="Segawa T."/>
            <person name="Shcherbakova V.A."/>
            <person name="Mori H."/>
            <person name="Yoshimura Y."/>
        </authorList>
    </citation>
    <scope>NUCLEOTIDE SEQUENCE [LARGE SCALE GENOMIC DNA]</scope>
    <source>
        <strain evidence="2 3">A121</strain>
    </source>
</reference>
<name>A0A401US62_9CLOT</name>
<proteinExistence type="predicted"/>
<accession>A0A401US62</accession>
<organism evidence="2 3">
    <name type="scientific">Clostridium tagluense</name>
    <dbReference type="NCBI Taxonomy" id="360422"/>
    <lineage>
        <taxon>Bacteria</taxon>
        <taxon>Bacillati</taxon>
        <taxon>Bacillota</taxon>
        <taxon>Clostridia</taxon>
        <taxon>Eubacteriales</taxon>
        <taxon>Clostridiaceae</taxon>
        <taxon>Clostridium</taxon>
    </lineage>
</organism>
<dbReference type="AlphaFoldDB" id="A0A401US62"/>
<keyword evidence="1" id="KW-0472">Membrane</keyword>
<keyword evidence="3" id="KW-1185">Reference proteome</keyword>
<evidence type="ECO:0000256" key="1">
    <source>
        <dbReference type="SAM" id="Phobius"/>
    </source>
</evidence>